<keyword evidence="2" id="KW-1185">Reference proteome</keyword>
<dbReference type="AlphaFoldDB" id="A0A9D4J7T7"/>
<dbReference type="EMBL" id="JAIWYP010000007">
    <property type="protein sequence ID" value="KAH3801710.1"/>
    <property type="molecule type" value="Genomic_DNA"/>
</dbReference>
<evidence type="ECO:0000313" key="1">
    <source>
        <dbReference type="EMBL" id="KAH3801710.1"/>
    </source>
</evidence>
<gene>
    <name evidence="1" type="ORF">DPMN_155371</name>
</gene>
<sequence length="118" mass="13280">MNSCHPVICSDWIPQFDAHKINSCHPFQCSDQIPQFHAGKAMEVAKEKIMEDVRKLNRSGGSSKEEHSKEWVDKAMERFKLKLKNGDAGMCARYFSASLTLCMVGNLSSAKMLPAEFL</sequence>
<name>A0A9D4J7T7_DREPO</name>
<accession>A0A9D4J7T7</accession>
<reference evidence="1" key="1">
    <citation type="journal article" date="2019" name="bioRxiv">
        <title>The Genome of the Zebra Mussel, Dreissena polymorpha: A Resource for Invasive Species Research.</title>
        <authorList>
            <person name="McCartney M.A."/>
            <person name="Auch B."/>
            <person name="Kono T."/>
            <person name="Mallez S."/>
            <person name="Zhang Y."/>
            <person name="Obille A."/>
            <person name="Becker A."/>
            <person name="Abrahante J.E."/>
            <person name="Garbe J."/>
            <person name="Badalamenti J.P."/>
            <person name="Herman A."/>
            <person name="Mangelson H."/>
            <person name="Liachko I."/>
            <person name="Sullivan S."/>
            <person name="Sone E.D."/>
            <person name="Koren S."/>
            <person name="Silverstein K.A.T."/>
            <person name="Beckman K.B."/>
            <person name="Gohl D.M."/>
        </authorList>
    </citation>
    <scope>NUCLEOTIDE SEQUENCE</scope>
    <source>
        <strain evidence="1">Duluth1</strain>
        <tissue evidence="1">Whole animal</tissue>
    </source>
</reference>
<reference evidence="1" key="2">
    <citation type="submission" date="2020-11" db="EMBL/GenBank/DDBJ databases">
        <authorList>
            <person name="McCartney M.A."/>
            <person name="Auch B."/>
            <person name="Kono T."/>
            <person name="Mallez S."/>
            <person name="Becker A."/>
            <person name="Gohl D.M."/>
            <person name="Silverstein K.A.T."/>
            <person name="Koren S."/>
            <person name="Bechman K.B."/>
            <person name="Herman A."/>
            <person name="Abrahante J.E."/>
            <person name="Garbe J."/>
        </authorList>
    </citation>
    <scope>NUCLEOTIDE SEQUENCE</scope>
    <source>
        <strain evidence="1">Duluth1</strain>
        <tissue evidence="1">Whole animal</tissue>
    </source>
</reference>
<proteinExistence type="predicted"/>
<dbReference type="Proteomes" id="UP000828390">
    <property type="component" value="Unassembled WGS sequence"/>
</dbReference>
<protein>
    <submittedName>
        <fullName evidence="1">Uncharacterized protein</fullName>
    </submittedName>
</protein>
<organism evidence="1 2">
    <name type="scientific">Dreissena polymorpha</name>
    <name type="common">Zebra mussel</name>
    <name type="synonym">Mytilus polymorpha</name>
    <dbReference type="NCBI Taxonomy" id="45954"/>
    <lineage>
        <taxon>Eukaryota</taxon>
        <taxon>Metazoa</taxon>
        <taxon>Spiralia</taxon>
        <taxon>Lophotrochozoa</taxon>
        <taxon>Mollusca</taxon>
        <taxon>Bivalvia</taxon>
        <taxon>Autobranchia</taxon>
        <taxon>Heteroconchia</taxon>
        <taxon>Euheterodonta</taxon>
        <taxon>Imparidentia</taxon>
        <taxon>Neoheterodontei</taxon>
        <taxon>Myida</taxon>
        <taxon>Dreissenoidea</taxon>
        <taxon>Dreissenidae</taxon>
        <taxon>Dreissena</taxon>
    </lineage>
</organism>
<evidence type="ECO:0000313" key="2">
    <source>
        <dbReference type="Proteomes" id="UP000828390"/>
    </source>
</evidence>
<comment type="caution">
    <text evidence="1">The sequence shown here is derived from an EMBL/GenBank/DDBJ whole genome shotgun (WGS) entry which is preliminary data.</text>
</comment>